<reference evidence="1" key="1">
    <citation type="submission" date="2022-11" db="EMBL/GenBank/DDBJ databases">
        <authorList>
            <person name="Hyden B.L."/>
            <person name="Feng K."/>
            <person name="Yates T."/>
            <person name="Jawdy S."/>
            <person name="Smart L.B."/>
            <person name="Muchero W."/>
        </authorList>
    </citation>
    <scope>NUCLEOTIDE SEQUENCE</scope>
    <source>
        <tissue evidence="1">Shoot tip</tissue>
    </source>
</reference>
<evidence type="ECO:0000313" key="1">
    <source>
        <dbReference type="EMBL" id="KAJ6704111.1"/>
    </source>
</evidence>
<dbReference type="Proteomes" id="UP001151529">
    <property type="component" value="Chromosome 3"/>
</dbReference>
<organism evidence="1 2">
    <name type="scientific">Salix viminalis</name>
    <name type="common">Common osier</name>
    <name type="synonym">Basket willow</name>
    <dbReference type="NCBI Taxonomy" id="40686"/>
    <lineage>
        <taxon>Eukaryota</taxon>
        <taxon>Viridiplantae</taxon>
        <taxon>Streptophyta</taxon>
        <taxon>Embryophyta</taxon>
        <taxon>Tracheophyta</taxon>
        <taxon>Spermatophyta</taxon>
        <taxon>Magnoliopsida</taxon>
        <taxon>eudicotyledons</taxon>
        <taxon>Gunneridae</taxon>
        <taxon>Pentapetalae</taxon>
        <taxon>rosids</taxon>
        <taxon>fabids</taxon>
        <taxon>Malpighiales</taxon>
        <taxon>Salicaceae</taxon>
        <taxon>Saliceae</taxon>
        <taxon>Salix</taxon>
    </lineage>
</organism>
<evidence type="ECO:0000313" key="2">
    <source>
        <dbReference type="Proteomes" id="UP001151529"/>
    </source>
</evidence>
<protein>
    <recommendedName>
        <fullName evidence="3">Reverse transcriptase zinc-binding domain-containing protein</fullName>
    </recommendedName>
</protein>
<accession>A0A9Q0QCU6</accession>
<evidence type="ECO:0008006" key="3">
    <source>
        <dbReference type="Google" id="ProtNLM"/>
    </source>
</evidence>
<dbReference type="EMBL" id="JAPFFL010000009">
    <property type="protein sequence ID" value="KAJ6704111.1"/>
    <property type="molecule type" value="Genomic_DNA"/>
</dbReference>
<gene>
    <name evidence="1" type="ORF">OIU85_029974</name>
</gene>
<comment type="caution">
    <text evidence="1">The sequence shown here is derived from an EMBL/GenBank/DDBJ whole genome shotgun (WGS) entry which is preliminary data.</text>
</comment>
<dbReference type="AlphaFoldDB" id="A0A9Q0QCU6"/>
<reference evidence="1" key="2">
    <citation type="journal article" date="2023" name="Int. J. Mol. Sci.">
        <title>De Novo Assembly and Annotation of 11 Diverse Shrub Willow (Salix) Genomes Reveals Novel Gene Organization in Sex-Linked Regions.</title>
        <authorList>
            <person name="Hyden B."/>
            <person name="Feng K."/>
            <person name="Yates T.B."/>
            <person name="Jawdy S."/>
            <person name="Cereghino C."/>
            <person name="Smart L.B."/>
            <person name="Muchero W."/>
        </authorList>
    </citation>
    <scope>NUCLEOTIDE SEQUENCE [LARGE SCALE GENOMIC DNA]</scope>
    <source>
        <tissue evidence="1">Shoot tip</tissue>
    </source>
</reference>
<keyword evidence="2" id="KW-1185">Reference proteome</keyword>
<dbReference type="OrthoDB" id="1937542at2759"/>
<proteinExistence type="predicted"/>
<sequence>MHDQNLWPTLPWSQLLEWASNEFRSPKLISHKIGPLILAATVYHIWQERNQRVFNNSARSVQAISLELFWQIRDKISNLGTQSSILEATRSYGLQAASLGFVFRRGAPPSQMGVGCSLWALLSGWLVRWVPFKGGGLVSFVRAS</sequence>
<name>A0A9Q0QCU6_SALVM</name>